<dbReference type="OrthoDB" id="9815272at2"/>
<dbReference type="RefSeq" id="WP_134849577.1">
    <property type="nucleotide sequence ID" value="NZ_CP197400.1"/>
</dbReference>
<gene>
    <name evidence="2" type="ORF">E4P47_07720</name>
</gene>
<name>A0A4Y8WMP5_9PORP</name>
<dbReference type="Pfam" id="PF18819">
    <property type="entry name" value="MuF_C"/>
    <property type="match status" value="2"/>
</dbReference>
<reference evidence="2 3" key="1">
    <citation type="submission" date="2019-03" db="EMBL/GenBank/DDBJ databases">
        <title>Porphyromonas levii Isolated from the Uterus of Dairy Cows.</title>
        <authorList>
            <person name="Francis A.M."/>
        </authorList>
    </citation>
    <scope>NUCLEOTIDE SEQUENCE [LARGE SCALE GENOMIC DNA]</scope>
    <source>
        <strain evidence="2 3">AF5678</strain>
    </source>
</reference>
<accession>A0A4Y8WMP5</accession>
<protein>
    <recommendedName>
        <fullName evidence="1">Phage MuF C-terminal domain-containing protein</fullName>
    </recommendedName>
</protein>
<evidence type="ECO:0000259" key="1">
    <source>
        <dbReference type="Pfam" id="PF18819"/>
    </source>
</evidence>
<proteinExistence type="predicted"/>
<organism evidence="2 3">
    <name type="scientific">Porphyromonas levii</name>
    <dbReference type="NCBI Taxonomy" id="28114"/>
    <lineage>
        <taxon>Bacteria</taxon>
        <taxon>Pseudomonadati</taxon>
        <taxon>Bacteroidota</taxon>
        <taxon>Bacteroidia</taxon>
        <taxon>Bacteroidales</taxon>
        <taxon>Porphyromonadaceae</taxon>
        <taxon>Porphyromonas</taxon>
    </lineage>
</organism>
<dbReference type="Proteomes" id="UP000297225">
    <property type="component" value="Unassembled WGS sequence"/>
</dbReference>
<dbReference type="EMBL" id="SPNC01000130">
    <property type="protein sequence ID" value="TFH94380.1"/>
    <property type="molecule type" value="Genomic_DNA"/>
</dbReference>
<dbReference type="STRING" id="1122973.GCA_000379925_01740"/>
<keyword evidence="3" id="KW-1185">Reference proteome</keyword>
<comment type="caution">
    <text evidence="2">The sequence shown here is derived from an EMBL/GenBank/DDBJ whole genome shotgun (WGS) entry which is preliminary data.</text>
</comment>
<dbReference type="InterPro" id="IPR041131">
    <property type="entry name" value="MuF_C"/>
</dbReference>
<feature type="domain" description="Phage MuF C-terminal" evidence="1">
    <location>
        <begin position="206"/>
        <end position="305"/>
    </location>
</feature>
<evidence type="ECO:0000313" key="3">
    <source>
        <dbReference type="Proteomes" id="UP000297225"/>
    </source>
</evidence>
<feature type="domain" description="Phage MuF C-terminal" evidence="1">
    <location>
        <begin position="15"/>
        <end position="108"/>
    </location>
</feature>
<evidence type="ECO:0000313" key="2">
    <source>
        <dbReference type="EMBL" id="TFH94380.1"/>
    </source>
</evidence>
<dbReference type="AlphaFoldDB" id="A0A4Y8WMP5"/>
<sequence>MANYPMVLYGNKLIKKIKKHGYSILDLLNLPKSLAYPIAVFDTKGDGSRIALAEIKDHKGNNFVVSVRYGNGTQAEVNVITSVYGKLFESVVRWLRKGYLTYADKKKALAYLSGTPAPIAGALTEAELSHATKVVKDFQNQKIVEDNDIRYREFEAVNNQFNTELQQQIEGTLPKGHIYKLGIPNHILRSAGIPMLPIEMSASRASAKSKQDNHPFNLELLRDLPRLLNNPLAIFSYGDKTKAQNIIVEAQYDGKELLVGLHLSKQKGYIEVNDVRGLFPKDTYQWLNWIAQGKAIYLDKESIQEKMNQRRINLAEVAHLDLDAITKIVKDFQNPAEPYGKFQIGDNTQTKTLDEKQRKNGSQEVITHEDDLRYRLSKKDRSVVEGWLRKRNDLTEEEIAAFIEYTTPFDNKTALAMGRWFANGTIRLPEDQEMVIQAIKVSEIAKVDPLRYSSPIQLINTHSDKYSPKTRQLKKC</sequence>